<protein>
    <submittedName>
        <fullName evidence="1">Uncharacterized protein</fullName>
    </submittedName>
</protein>
<comment type="caution">
    <text evidence="1">The sequence shown here is derived from an EMBL/GenBank/DDBJ whole genome shotgun (WGS) entry which is preliminary data.</text>
</comment>
<gene>
    <name evidence="1" type="ORF">OUZ56_012015</name>
</gene>
<dbReference type="EMBL" id="JAOYFB010000002">
    <property type="protein sequence ID" value="KAK4006859.1"/>
    <property type="molecule type" value="Genomic_DNA"/>
</dbReference>
<evidence type="ECO:0000313" key="2">
    <source>
        <dbReference type="Proteomes" id="UP001234178"/>
    </source>
</evidence>
<keyword evidence="2" id="KW-1185">Reference proteome</keyword>
<evidence type="ECO:0000313" key="1">
    <source>
        <dbReference type="EMBL" id="KAK4006859.1"/>
    </source>
</evidence>
<dbReference type="Proteomes" id="UP001234178">
    <property type="component" value="Unassembled WGS sequence"/>
</dbReference>
<reference evidence="1 2" key="1">
    <citation type="journal article" date="2023" name="Nucleic Acids Res.">
        <title>The hologenome of Daphnia magna reveals possible DNA methylation and microbiome-mediated evolution of the host genome.</title>
        <authorList>
            <person name="Chaturvedi A."/>
            <person name="Li X."/>
            <person name="Dhandapani V."/>
            <person name="Marshall H."/>
            <person name="Kissane S."/>
            <person name="Cuenca-Cambronero M."/>
            <person name="Asole G."/>
            <person name="Calvet F."/>
            <person name="Ruiz-Romero M."/>
            <person name="Marangio P."/>
            <person name="Guigo R."/>
            <person name="Rago D."/>
            <person name="Mirbahai L."/>
            <person name="Eastwood N."/>
            <person name="Colbourne J.K."/>
            <person name="Zhou J."/>
            <person name="Mallon E."/>
            <person name="Orsini L."/>
        </authorList>
    </citation>
    <scope>NUCLEOTIDE SEQUENCE [LARGE SCALE GENOMIC DNA]</scope>
    <source>
        <strain evidence="1">LRV0_1</strain>
    </source>
</reference>
<accession>A0ABQ9Z1S3</accession>
<proteinExistence type="predicted"/>
<name>A0ABQ9Z1S3_9CRUS</name>
<sequence length="120" mass="13547">MYNAYADMPHVAMYQLAPTRSNVLEYYTLRHSASTRRGEEVTYGGKSDIARSIRRVSSETRVYLLPMVFLRTVSLDGMQSRNTDFGLMEKPGAFISARNEQCPAICRVPDMAVTAVKKMT</sequence>
<organism evidence="1 2">
    <name type="scientific">Daphnia magna</name>
    <dbReference type="NCBI Taxonomy" id="35525"/>
    <lineage>
        <taxon>Eukaryota</taxon>
        <taxon>Metazoa</taxon>
        <taxon>Ecdysozoa</taxon>
        <taxon>Arthropoda</taxon>
        <taxon>Crustacea</taxon>
        <taxon>Branchiopoda</taxon>
        <taxon>Diplostraca</taxon>
        <taxon>Cladocera</taxon>
        <taxon>Anomopoda</taxon>
        <taxon>Daphniidae</taxon>
        <taxon>Daphnia</taxon>
    </lineage>
</organism>